<reference evidence="2 3" key="1">
    <citation type="submission" date="2023-03" db="EMBL/GenBank/DDBJ databases">
        <title>Strain YYF002 represents a novel species in the genus Winogradskyella isolated from seawater.</title>
        <authorList>
            <person name="Fu Z.-Y."/>
        </authorList>
    </citation>
    <scope>NUCLEOTIDE SEQUENCE [LARGE SCALE GENOMIC DNA]</scope>
    <source>
        <strain evidence="2 3">YYF002</strain>
    </source>
</reference>
<protein>
    <submittedName>
        <fullName evidence="2">Uncharacterized protein</fullName>
    </submittedName>
</protein>
<proteinExistence type="predicted"/>
<evidence type="ECO:0000256" key="1">
    <source>
        <dbReference type="SAM" id="Phobius"/>
    </source>
</evidence>
<dbReference type="RefSeq" id="WP_278005169.1">
    <property type="nucleotide sequence ID" value="NZ_JARSBN010000003.1"/>
</dbReference>
<name>A0ABT6G0Z5_9FLAO</name>
<evidence type="ECO:0000313" key="2">
    <source>
        <dbReference type="EMBL" id="MDG4715716.1"/>
    </source>
</evidence>
<dbReference type="EMBL" id="JARSBN010000003">
    <property type="protein sequence ID" value="MDG4715716.1"/>
    <property type="molecule type" value="Genomic_DNA"/>
</dbReference>
<evidence type="ECO:0000313" key="3">
    <source>
        <dbReference type="Proteomes" id="UP001529085"/>
    </source>
</evidence>
<dbReference type="Proteomes" id="UP001529085">
    <property type="component" value="Unassembled WGS sequence"/>
</dbReference>
<organism evidence="2 3">
    <name type="scientific">Winogradskyella marincola</name>
    <dbReference type="NCBI Taxonomy" id="3037795"/>
    <lineage>
        <taxon>Bacteria</taxon>
        <taxon>Pseudomonadati</taxon>
        <taxon>Bacteroidota</taxon>
        <taxon>Flavobacteriia</taxon>
        <taxon>Flavobacteriales</taxon>
        <taxon>Flavobacteriaceae</taxon>
        <taxon>Winogradskyella</taxon>
    </lineage>
</organism>
<gene>
    <name evidence="2" type="ORF">P7122_07525</name>
</gene>
<feature type="transmembrane region" description="Helical" evidence="1">
    <location>
        <begin position="7"/>
        <end position="28"/>
    </location>
</feature>
<accession>A0ABT6G0Z5</accession>
<keyword evidence="1" id="KW-1133">Transmembrane helix</keyword>
<keyword evidence="3" id="KW-1185">Reference proteome</keyword>
<keyword evidence="1" id="KW-0812">Transmembrane</keyword>
<comment type="caution">
    <text evidence="2">The sequence shown here is derived from an EMBL/GenBank/DDBJ whole genome shotgun (WGS) entry which is preliminary data.</text>
</comment>
<sequence>MNISLEYMAIIALIVLTGLSAGLCFTWSNAITTGLGRLDNIGYECLSANQQNHS</sequence>
<keyword evidence="1" id="KW-0472">Membrane</keyword>